<dbReference type="SUPFAM" id="SSF46894">
    <property type="entry name" value="C-terminal effector domain of the bipartite response regulators"/>
    <property type="match status" value="1"/>
</dbReference>
<dbReference type="InterPro" id="IPR036388">
    <property type="entry name" value="WH-like_DNA-bd_sf"/>
</dbReference>
<dbReference type="InterPro" id="IPR016032">
    <property type="entry name" value="Sig_transdc_resp-reg_C-effctor"/>
</dbReference>
<dbReference type="CDD" id="cd06268">
    <property type="entry name" value="PBP1_ABC_transporter_LIVBP-like"/>
    <property type="match status" value="1"/>
</dbReference>
<name>A0ABT0UJQ1_9ACTN</name>
<dbReference type="PRINTS" id="PR00038">
    <property type="entry name" value="HTHLUXR"/>
</dbReference>
<sequence>MSTYPPRSSEMIAVVSRAGEIRERHRGEITVHAGLSRYLRTAARVELPAPVCFAWDTAPDPATLPKEPDTGRPQILRVRITPAGRPSGGCHVEVRPFTPEERSGLTGRELQVLTLVACGLTNPDIATRLTVSRRTAATHVERLLHKLGVTSRAAATAIALDRDLFTLPVRGELTGLPSLGPLRLEAAVRDNPGGPSALGAPRRRVTRPRPLVIGAVYPSAGDWFGDGLQMEQGTRLAVDEINERGGVAGRRIEHIPLRVNIQDGRAMQHAIERLVGEDVDAITTGYTLQRSRDSLSAQFLPAATAGSPLLHHSTSASAADLIADESDTFSNVFQVCGRESVYGIGFVRTLTTLRDSGAWRPASNRLQVFDTDDTDMTTFTPSAIEAAERAGWRPAVEHISSFSPDWTTVIQRIRDLDPAAVMVAHFTAAQLAAFVRQFRREPSDALLYALYSPSVPQFLDQADGRAEGLLWATVSGVYGDNFGHEFERRFLQRFGSASGLSSAGIRYDMIHLLAAAWSQCDSPHDTEEVNRVLRRIVHRGVNGSYHFGSPDQTNLVYPDQTTDPSIAQAHLVYQVQDGHHHIIAPAPYSTAPFRPTA</sequence>
<accession>A0ABT0UJQ1</accession>
<dbReference type="EMBL" id="JAMQAW010000004">
    <property type="protein sequence ID" value="MCM2387638.1"/>
    <property type="molecule type" value="Genomic_DNA"/>
</dbReference>
<dbReference type="SUPFAM" id="SSF53822">
    <property type="entry name" value="Periplasmic binding protein-like I"/>
    <property type="match status" value="1"/>
</dbReference>
<dbReference type="CDD" id="cd06170">
    <property type="entry name" value="LuxR_C_like"/>
    <property type="match status" value="1"/>
</dbReference>
<protein>
    <submittedName>
        <fullName evidence="4">ABC transporter substrate-binding protein</fullName>
    </submittedName>
</protein>
<evidence type="ECO:0000256" key="2">
    <source>
        <dbReference type="ARBA" id="ARBA00022729"/>
    </source>
</evidence>
<dbReference type="PROSITE" id="PS50043">
    <property type="entry name" value="HTH_LUXR_2"/>
    <property type="match status" value="1"/>
</dbReference>
<comment type="caution">
    <text evidence="4">The sequence shown here is derived from an EMBL/GenBank/DDBJ whole genome shotgun (WGS) entry which is preliminary data.</text>
</comment>
<dbReference type="Gene3D" id="3.40.50.2300">
    <property type="match status" value="2"/>
</dbReference>
<dbReference type="InterPro" id="IPR051010">
    <property type="entry name" value="BCAA_transport"/>
</dbReference>
<dbReference type="RefSeq" id="WP_250918004.1">
    <property type="nucleotide sequence ID" value="NZ_JAMQAW010000004.1"/>
</dbReference>
<dbReference type="Pfam" id="PF13458">
    <property type="entry name" value="Peripla_BP_6"/>
    <property type="match status" value="1"/>
</dbReference>
<dbReference type="InterPro" id="IPR028082">
    <property type="entry name" value="Peripla_BP_I"/>
</dbReference>
<dbReference type="InterPro" id="IPR000792">
    <property type="entry name" value="Tscrpt_reg_LuxR_C"/>
</dbReference>
<dbReference type="Proteomes" id="UP001431429">
    <property type="component" value="Unassembled WGS sequence"/>
</dbReference>
<dbReference type="SMART" id="SM00421">
    <property type="entry name" value="HTH_LUXR"/>
    <property type="match status" value="1"/>
</dbReference>
<dbReference type="PANTHER" id="PTHR30483">
    <property type="entry name" value="LEUCINE-SPECIFIC-BINDING PROTEIN"/>
    <property type="match status" value="1"/>
</dbReference>
<organism evidence="4 5">
    <name type="scientific">Streptomyces albipurpureus</name>
    <dbReference type="NCBI Taxonomy" id="2897419"/>
    <lineage>
        <taxon>Bacteria</taxon>
        <taxon>Bacillati</taxon>
        <taxon>Actinomycetota</taxon>
        <taxon>Actinomycetes</taxon>
        <taxon>Kitasatosporales</taxon>
        <taxon>Streptomycetaceae</taxon>
        <taxon>Streptomyces</taxon>
    </lineage>
</organism>
<evidence type="ECO:0000256" key="1">
    <source>
        <dbReference type="ARBA" id="ARBA00010062"/>
    </source>
</evidence>
<dbReference type="PANTHER" id="PTHR30483:SF6">
    <property type="entry name" value="PERIPLASMIC BINDING PROTEIN OF ABC TRANSPORTER FOR NATURAL AMINO ACIDS"/>
    <property type="match status" value="1"/>
</dbReference>
<evidence type="ECO:0000313" key="5">
    <source>
        <dbReference type="Proteomes" id="UP001431429"/>
    </source>
</evidence>
<evidence type="ECO:0000259" key="3">
    <source>
        <dbReference type="PROSITE" id="PS50043"/>
    </source>
</evidence>
<reference evidence="4" key="1">
    <citation type="submission" date="2022-06" db="EMBL/GenBank/DDBJ databases">
        <title>Genome public.</title>
        <authorList>
            <person name="Sun Q."/>
        </authorList>
    </citation>
    <scope>NUCLEOTIDE SEQUENCE</scope>
    <source>
        <strain evidence="4">CWNU-1</strain>
    </source>
</reference>
<keyword evidence="2" id="KW-0732">Signal</keyword>
<proteinExistence type="inferred from homology"/>
<dbReference type="InterPro" id="IPR028081">
    <property type="entry name" value="Leu-bd"/>
</dbReference>
<feature type="domain" description="HTH luxR-type" evidence="3">
    <location>
        <begin position="98"/>
        <end position="163"/>
    </location>
</feature>
<evidence type="ECO:0000313" key="4">
    <source>
        <dbReference type="EMBL" id="MCM2387638.1"/>
    </source>
</evidence>
<gene>
    <name evidence="4" type="ORF">NBG84_04825</name>
</gene>
<dbReference type="Gene3D" id="1.10.10.10">
    <property type="entry name" value="Winged helix-like DNA-binding domain superfamily/Winged helix DNA-binding domain"/>
    <property type="match status" value="1"/>
</dbReference>
<comment type="similarity">
    <text evidence="1">Belongs to the leucine-binding protein family.</text>
</comment>
<dbReference type="Pfam" id="PF00196">
    <property type="entry name" value="GerE"/>
    <property type="match status" value="1"/>
</dbReference>
<keyword evidence="5" id="KW-1185">Reference proteome</keyword>